<accession>A0A8T1BQW8</accession>
<feature type="region of interest" description="Disordered" evidence="1">
    <location>
        <begin position="1"/>
        <end position="60"/>
    </location>
</feature>
<evidence type="ECO:0000313" key="3">
    <source>
        <dbReference type="Proteomes" id="UP000736787"/>
    </source>
</evidence>
<protein>
    <submittedName>
        <fullName evidence="2">Uncharacterized protein</fullName>
    </submittedName>
</protein>
<dbReference type="Proteomes" id="UP000736787">
    <property type="component" value="Unassembled WGS sequence"/>
</dbReference>
<proteinExistence type="predicted"/>
<evidence type="ECO:0000256" key="1">
    <source>
        <dbReference type="SAM" id="MobiDB-lite"/>
    </source>
</evidence>
<feature type="compositionally biased region" description="Basic residues" evidence="1">
    <location>
        <begin position="11"/>
        <end position="20"/>
    </location>
</feature>
<sequence>MPPAAYERQVRTSRKVKWSSRTHQQQQMAGDMRQRQRLTDSTRPPRLHEHGDTEGLKREL</sequence>
<dbReference type="AlphaFoldDB" id="A0A8T1BQW8"/>
<gene>
    <name evidence="2" type="ORF">PC117_g20921</name>
</gene>
<reference evidence="2" key="1">
    <citation type="submission" date="2018-10" db="EMBL/GenBank/DDBJ databases">
        <title>Effector identification in a new, highly contiguous assembly of the strawberry crown rot pathogen Phytophthora cactorum.</title>
        <authorList>
            <person name="Armitage A.D."/>
            <person name="Nellist C.F."/>
            <person name="Bates H."/>
            <person name="Vickerstaff R.J."/>
            <person name="Harrison R.J."/>
        </authorList>
    </citation>
    <scope>NUCLEOTIDE SEQUENCE</scope>
    <source>
        <strain evidence="2">4040</strain>
    </source>
</reference>
<feature type="compositionally biased region" description="Basic and acidic residues" evidence="1">
    <location>
        <begin position="46"/>
        <end position="60"/>
    </location>
</feature>
<organism evidence="2 3">
    <name type="scientific">Phytophthora cactorum</name>
    <dbReference type="NCBI Taxonomy" id="29920"/>
    <lineage>
        <taxon>Eukaryota</taxon>
        <taxon>Sar</taxon>
        <taxon>Stramenopiles</taxon>
        <taxon>Oomycota</taxon>
        <taxon>Peronosporomycetes</taxon>
        <taxon>Peronosporales</taxon>
        <taxon>Peronosporaceae</taxon>
        <taxon>Phytophthora</taxon>
    </lineage>
</organism>
<evidence type="ECO:0000313" key="2">
    <source>
        <dbReference type="EMBL" id="KAG2904837.1"/>
    </source>
</evidence>
<name>A0A8T1BQW8_9STRA</name>
<dbReference type="EMBL" id="RCMK01001009">
    <property type="protein sequence ID" value="KAG2904837.1"/>
    <property type="molecule type" value="Genomic_DNA"/>
</dbReference>
<comment type="caution">
    <text evidence="2">The sequence shown here is derived from an EMBL/GenBank/DDBJ whole genome shotgun (WGS) entry which is preliminary data.</text>
</comment>